<dbReference type="PIRSF" id="PIRSF015736">
    <property type="entry name" value="MI"/>
    <property type="match status" value="1"/>
</dbReference>
<reference evidence="1 2" key="1">
    <citation type="journal article" date="2024" name="Chem. Sci.">
        <title>Discovery of a lagriamide polyketide by integrated genome mining, isotopic labeling, and untargeted metabolomics.</title>
        <authorList>
            <person name="Fergusson C.H."/>
            <person name="Saulog J."/>
            <person name="Paulo B.S."/>
            <person name="Wilson D.M."/>
            <person name="Liu D.Y."/>
            <person name="Morehouse N.J."/>
            <person name="Waterworth S."/>
            <person name="Barkei J."/>
            <person name="Gray C.A."/>
            <person name="Kwan J.C."/>
            <person name="Eustaquio A.S."/>
            <person name="Linington R.G."/>
        </authorList>
    </citation>
    <scope>NUCLEOTIDE SEQUENCE [LARGE SCALE GENOMIC DNA]</scope>
    <source>
        <strain evidence="1 2">RL17-338-BIF-B</strain>
    </source>
</reference>
<organism evidence="1 2">
    <name type="scientific">Paraburkholderia acidicola</name>
    <dbReference type="NCBI Taxonomy" id="1912599"/>
    <lineage>
        <taxon>Bacteria</taxon>
        <taxon>Pseudomonadati</taxon>
        <taxon>Pseudomonadota</taxon>
        <taxon>Betaproteobacteria</taxon>
        <taxon>Burkholderiales</taxon>
        <taxon>Burkholderiaceae</taxon>
        <taxon>Paraburkholderia</taxon>
    </lineage>
</organism>
<dbReference type="Pfam" id="PF17645">
    <property type="entry name" value="Amdase"/>
    <property type="match status" value="1"/>
</dbReference>
<dbReference type="InterPro" id="IPR026286">
    <property type="entry name" value="MaiA/AMDase"/>
</dbReference>
<dbReference type="PANTHER" id="PTHR40267">
    <property type="entry name" value="BLR3294 PROTEIN"/>
    <property type="match status" value="1"/>
</dbReference>
<gene>
    <name evidence="1" type="ORF">N0A02_26160</name>
</gene>
<dbReference type="EMBL" id="JAOALG010000002">
    <property type="protein sequence ID" value="MEQ5842943.1"/>
    <property type="molecule type" value="Genomic_DNA"/>
</dbReference>
<name>A0ABV1LUI0_9BURK</name>
<dbReference type="InterPro" id="IPR053714">
    <property type="entry name" value="Iso_Racemase_Enz_sf"/>
</dbReference>
<keyword evidence="2" id="KW-1185">Reference proteome</keyword>
<sequence>MVPSINTSMETEFWALAPKGVSVHTARINGGRLGTPEELRNMEKEARVAAASIANTEPDIVVYGCTSGSFFEGPAWNRRICDELTEIAKAPVITTAGAMAECIVRHGHKRIDVVTPYVSLTNERLKEFLAHHGVSVANLGTFDMLDMFDHAKIQPEDVYRKVKETVSGDTSAVFIACTQVRALEVVEMLEQDLGIPVYSATQATAWLAYDTLGLGPVISDHGSLLRSLSRNGSHPEH</sequence>
<dbReference type="Proteomes" id="UP001469089">
    <property type="component" value="Unassembled WGS sequence"/>
</dbReference>
<protein>
    <submittedName>
        <fullName evidence="1">Aspartate/glutamate racemase family protein</fullName>
    </submittedName>
</protein>
<dbReference type="RefSeq" id="WP_349544690.1">
    <property type="nucleotide sequence ID" value="NZ_JAOALG010000002.1"/>
</dbReference>
<evidence type="ECO:0000313" key="1">
    <source>
        <dbReference type="EMBL" id="MEQ5842943.1"/>
    </source>
</evidence>
<comment type="caution">
    <text evidence="1">The sequence shown here is derived from an EMBL/GenBank/DDBJ whole genome shotgun (WGS) entry which is preliminary data.</text>
</comment>
<dbReference type="PANTHER" id="PTHR40267:SF1">
    <property type="entry name" value="BLR3294 PROTEIN"/>
    <property type="match status" value="1"/>
</dbReference>
<dbReference type="Gene3D" id="3.40.50.12500">
    <property type="match status" value="1"/>
</dbReference>
<proteinExistence type="predicted"/>
<evidence type="ECO:0000313" key="2">
    <source>
        <dbReference type="Proteomes" id="UP001469089"/>
    </source>
</evidence>
<accession>A0ABV1LUI0</accession>